<comment type="similarity">
    <text evidence="2">Belongs to the Rht family.</text>
</comment>
<dbReference type="AlphaFoldDB" id="A0A841FBJ9"/>
<evidence type="ECO:0000256" key="4">
    <source>
        <dbReference type="ARBA" id="ARBA00022692"/>
    </source>
</evidence>
<evidence type="ECO:0000313" key="9">
    <source>
        <dbReference type="Proteomes" id="UP000548476"/>
    </source>
</evidence>
<evidence type="ECO:0000256" key="5">
    <source>
        <dbReference type="ARBA" id="ARBA00022989"/>
    </source>
</evidence>
<keyword evidence="4 7" id="KW-0812">Transmembrane</keyword>
<accession>A0A841FBJ9</accession>
<dbReference type="PANTHER" id="PTHR30086">
    <property type="entry name" value="ARGININE EXPORTER PROTEIN ARGO"/>
    <property type="match status" value="1"/>
</dbReference>
<gene>
    <name evidence="8" type="ORF">HNR73_001486</name>
</gene>
<evidence type="ECO:0000313" key="8">
    <source>
        <dbReference type="EMBL" id="MBB6033636.1"/>
    </source>
</evidence>
<dbReference type="PANTHER" id="PTHR30086:SF15">
    <property type="entry name" value="LEUCINE EFFLUX PROTEIN"/>
    <property type="match status" value="1"/>
</dbReference>
<name>A0A841FBJ9_9ACTN</name>
<comment type="caution">
    <text evidence="8">The sequence shown here is derived from an EMBL/GenBank/DDBJ whole genome shotgun (WGS) entry which is preliminary data.</text>
</comment>
<sequence>MTNIWAYVIGTVLIILLPGPNSLYVLSVAARRGVRDGYKAASAVFIGDTVLMVASAAGAASLLKTSPTLFSIVKYAGAAYLVWMGFNLVRDAVRTWRARHAPAEEDAPAVTGGKLERPFRRALFASLLNPKAILFFVSFFAQFVDPAYAYPALTFLILGVIVQICSLSYLTLLIFAGTGLATAFRRRKKLASAGSATVGAVLIGFAAKLATSSMG</sequence>
<evidence type="ECO:0000256" key="3">
    <source>
        <dbReference type="ARBA" id="ARBA00022475"/>
    </source>
</evidence>
<dbReference type="Proteomes" id="UP000548476">
    <property type="component" value="Unassembled WGS sequence"/>
</dbReference>
<keyword evidence="9" id="KW-1185">Reference proteome</keyword>
<dbReference type="PIRSF" id="PIRSF006324">
    <property type="entry name" value="LeuE"/>
    <property type="match status" value="1"/>
</dbReference>
<dbReference type="NCBIfam" id="NF008201">
    <property type="entry name" value="PRK10958.1"/>
    <property type="match status" value="1"/>
</dbReference>
<dbReference type="EMBL" id="JACHGT010000003">
    <property type="protein sequence ID" value="MBB6033636.1"/>
    <property type="molecule type" value="Genomic_DNA"/>
</dbReference>
<keyword evidence="5 7" id="KW-1133">Transmembrane helix</keyword>
<dbReference type="GO" id="GO:0015190">
    <property type="term" value="F:L-leucine transmembrane transporter activity"/>
    <property type="evidence" value="ECO:0007669"/>
    <property type="project" value="TreeGrafter"/>
</dbReference>
<comment type="subcellular location">
    <subcellularLocation>
        <location evidence="1">Cell membrane</location>
        <topology evidence="1">Multi-pass membrane protein</topology>
    </subcellularLocation>
</comment>
<feature type="transmembrane region" description="Helical" evidence="7">
    <location>
        <begin position="122"/>
        <end position="144"/>
    </location>
</feature>
<organism evidence="8 9">
    <name type="scientific">Phytomonospora endophytica</name>
    <dbReference type="NCBI Taxonomy" id="714109"/>
    <lineage>
        <taxon>Bacteria</taxon>
        <taxon>Bacillati</taxon>
        <taxon>Actinomycetota</taxon>
        <taxon>Actinomycetes</taxon>
        <taxon>Micromonosporales</taxon>
        <taxon>Micromonosporaceae</taxon>
        <taxon>Phytomonospora</taxon>
    </lineage>
</organism>
<evidence type="ECO:0000256" key="1">
    <source>
        <dbReference type="ARBA" id="ARBA00004651"/>
    </source>
</evidence>
<feature type="transmembrane region" description="Helical" evidence="7">
    <location>
        <begin position="6"/>
        <end position="29"/>
    </location>
</feature>
<keyword evidence="3" id="KW-1003">Cell membrane</keyword>
<keyword evidence="6 7" id="KW-0472">Membrane</keyword>
<evidence type="ECO:0000256" key="6">
    <source>
        <dbReference type="ARBA" id="ARBA00023136"/>
    </source>
</evidence>
<protein>
    <submittedName>
        <fullName evidence="8">Leucine efflux protein</fullName>
    </submittedName>
</protein>
<dbReference type="InterPro" id="IPR001123">
    <property type="entry name" value="LeuE-type"/>
</dbReference>
<feature type="transmembrane region" description="Helical" evidence="7">
    <location>
        <begin position="69"/>
        <end position="89"/>
    </location>
</feature>
<proteinExistence type="inferred from homology"/>
<feature type="transmembrane region" description="Helical" evidence="7">
    <location>
        <begin position="190"/>
        <end position="210"/>
    </location>
</feature>
<dbReference type="GO" id="GO:0015820">
    <property type="term" value="P:L-leucine transport"/>
    <property type="evidence" value="ECO:0007669"/>
    <property type="project" value="TreeGrafter"/>
</dbReference>
<feature type="transmembrane region" description="Helical" evidence="7">
    <location>
        <begin position="150"/>
        <end position="178"/>
    </location>
</feature>
<dbReference type="GO" id="GO:0005886">
    <property type="term" value="C:plasma membrane"/>
    <property type="evidence" value="ECO:0007669"/>
    <property type="project" value="UniProtKB-SubCell"/>
</dbReference>
<reference evidence="8 9" key="1">
    <citation type="submission" date="2020-08" db="EMBL/GenBank/DDBJ databases">
        <title>Genomic Encyclopedia of Type Strains, Phase IV (KMG-IV): sequencing the most valuable type-strain genomes for metagenomic binning, comparative biology and taxonomic classification.</title>
        <authorList>
            <person name="Goeker M."/>
        </authorList>
    </citation>
    <scope>NUCLEOTIDE SEQUENCE [LARGE SCALE GENOMIC DNA]</scope>
    <source>
        <strain evidence="8 9">YIM 65646</strain>
    </source>
</reference>
<evidence type="ECO:0000256" key="7">
    <source>
        <dbReference type="SAM" id="Phobius"/>
    </source>
</evidence>
<evidence type="ECO:0000256" key="2">
    <source>
        <dbReference type="ARBA" id="ARBA00007928"/>
    </source>
</evidence>
<feature type="transmembrane region" description="Helical" evidence="7">
    <location>
        <begin position="41"/>
        <end position="63"/>
    </location>
</feature>
<dbReference type="Pfam" id="PF01810">
    <property type="entry name" value="LysE"/>
    <property type="match status" value="1"/>
</dbReference>